<proteinExistence type="predicted"/>
<gene>
    <name evidence="1" type="ORF">DESME_09010</name>
</gene>
<evidence type="ECO:0000313" key="2">
    <source>
        <dbReference type="Proteomes" id="UP000010847"/>
    </source>
</evidence>
<dbReference type="OrthoDB" id="2081072at2"/>
<evidence type="ECO:0000313" key="1">
    <source>
        <dbReference type="EMBL" id="AHF08583.1"/>
    </source>
</evidence>
<name>W0EGD9_9FIRM</name>
<dbReference type="HOGENOM" id="CLU_046974_0_0_9"/>
<dbReference type="RefSeq" id="WP_006718811.1">
    <property type="nucleotide sequence ID" value="NZ_CP007032.1"/>
</dbReference>
<dbReference type="eggNOG" id="ENOG5033SEY">
    <property type="taxonomic scope" value="Bacteria"/>
</dbReference>
<dbReference type="KEGG" id="dmt:DESME_09010"/>
<organism evidence="1 2">
    <name type="scientific">Desulfitobacterium metallireducens DSM 15288</name>
    <dbReference type="NCBI Taxonomy" id="871968"/>
    <lineage>
        <taxon>Bacteria</taxon>
        <taxon>Bacillati</taxon>
        <taxon>Bacillota</taxon>
        <taxon>Clostridia</taxon>
        <taxon>Eubacteriales</taxon>
        <taxon>Desulfitobacteriaceae</taxon>
        <taxon>Desulfitobacterium</taxon>
    </lineage>
</organism>
<reference evidence="1 2" key="1">
    <citation type="submission" date="2013-12" db="EMBL/GenBank/DDBJ databases">
        <authorList>
            <consortium name="DOE Joint Genome Institute"/>
            <person name="Smidt H."/>
            <person name="Huntemann M."/>
            <person name="Han J."/>
            <person name="Chen A."/>
            <person name="Kyrpides N."/>
            <person name="Mavromatis K."/>
            <person name="Markowitz V."/>
            <person name="Palaniappan K."/>
            <person name="Ivanova N."/>
            <person name="Schaumberg A."/>
            <person name="Pati A."/>
            <person name="Liolios K."/>
            <person name="Nordberg H.P."/>
            <person name="Cantor M.N."/>
            <person name="Hua S.X."/>
            <person name="Woyke T."/>
        </authorList>
    </citation>
    <scope>NUCLEOTIDE SEQUENCE [LARGE SCALE GENOMIC DNA]</scope>
    <source>
        <strain evidence="2">DSM 15288</strain>
    </source>
</reference>
<dbReference type="EMBL" id="CP007032">
    <property type="protein sequence ID" value="AHF08583.1"/>
    <property type="molecule type" value="Genomic_DNA"/>
</dbReference>
<dbReference type="AlphaFoldDB" id="W0EGD9"/>
<sequence>MDSNVDPEYKMIPNIVVQNITLDGVLNNSYIQMFGKRTVAYLYALLELQNRRGYAYFSINMILWLLKIKNSPSHERKYFRDFLIALKDNSLIEFCGEIDIESLNADDFVSARLDIYERNGNGNVQRYFGLLDSEFNTIINTDHGKLDKYNLLNLFCNIKSRIKRNANDISPAERKPEVAYPSYETIGEDIFIQSQATLKQYINRLVELDLIRYMCAGDMIFKLDGQQPIRRKANFTYTLFRDGWEAELDNSITAFKSQKRKAGWSFTSKVNEVTANEKRSVSLRIYILQKKKEDSKITQTEKKELSKLLRQKQKWQYDNDVNVRKLEEERLKRENPGKSLSQIYVDMSYEAKADRACEEEDNDDQMPFHVLSG</sequence>
<accession>W0EGD9</accession>
<dbReference type="Proteomes" id="UP000010847">
    <property type="component" value="Chromosome"/>
</dbReference>
<keyword evidence="2" id="KW-1185">Reference proteome</keyword>
<protein>
    <submittedName>
        <fullName evidence="1">Uncharacterized protein</fullName>
    </submittedName>
</protein>